<feature type="region of interest" description="Disordered" evidence="1">
    <location>
        <begin position="380"/>
        <end position="415"/>
    </location>
</feature>
<feature type="compositionally biased region" description="Basic and acidic residues" evidence="1">
    <location>
        <begin position="1292"/>
        <end position="1308"/>
    </location>
</feature>
<proteinExistence type="predicted"/>
<organism evidence="2">
    <name type="scientific">Tanacetum cinerariifolium</name>
    <name type="common">Dalmatian daisy</name>
    <name type="synonym">Chrysanthemum cinerariifolium</name>
    <dbReference type="NCBI Taxonomy" id="118510"/>
    <lineage>
        <taxon>Eukaryota</taxon>
        <taxon>Viridiplantae</taxon>
        <taxon>Streptophyta</taxon>
        <taxon>Embryophyta</taxon>
        <taxon>Tracheophyta</taxon>
        <taxon>Spermatophyta</taxon>
        <taxon>Magnoliopsida</taxon>
        <taxon>eudicotyledons</taxon>
        <taxon>Gunneridae</taxon>
        <taxon>Pentapetalae</taxon>
        <taxon>asterids</taxon>
        <taxon>campanulids</taxon>
        <taxon>Asterales</taxon>
        <taxon>Asteraceae</taxon>
        <taxon>Asteroideae</taxon>
        <taxon>Anthemideae</taxon>
        <taxon>Anthemidinae</taxon>
        <taxon>Tanacetum</taxon>
    </lineage>
</organism>
<evidence type="ECO:0000256" key="1">
    <source>
        <dbReference type="SAM" id="MobiDB-lite"/>
    </source>
</evidence>
<feature type="compositionally biased region" description="Basic residues" evidence="1">
    <location>
        <begin position="145"/>
        <end position="163"/>
    </location>
</feature>
<protein>
    <submittedName>
        <fullName evidence="2">Uncharacterized mitochondrial protein AtMg00810-like</fullName>
    </submittedName>
</protein>
<feature type="region of interest" description="Disordered" evidence="1">
    <location>
        <begin position="1254"/>
        <end position="1308"/>
    </location>
</feature>
<name>A0A6L2P4W0_TANCI</name>
<comment type="caution">
    <text evidence="2">The sequence shown here is derived from an EMBL/GenBank/DDBJ whole genome shotgun (WGS) entry which is preliminary data.</text>
</comment>
<feature type="compositionally biased region" description="Acidic residues" evidence="1">
    <location>
        <begin position="1066"/>
        <end position="1076"/>
    </location>
</feature>
<feature type="region of interest" description="Disordered" evidence="1">
    <location>
        <begin position="303"/>
        <end position="332"/>
    </location>
</feature>
<sequence>MNPQEIQQDATRDEKWVPSAKRVQDTDSYELLLANKKYIVNAEVFRTILNICPRVEGVDFIDVPDDETTLTFLTDLGYNGLLNRHTNMFVDHMHQTWRTLVAIIRKIDEDYQEYGLPNPDVMLTDAIKHLESYQMFIKYSTHQTPPKKSKGKAKKKTLSKRRVKKKVTLSADDNIIFDDPDAALELAKSISKTEAKEAKVTRKVHATHARIVTESAKKKSSGRSSKSVVIQDTLSAPKSKPATSKTKLKGTGTSNEGTGSKPWVPDESIVIFATSSEGTGTKLGVPNEDKDITEEKVILEWGNKQGNEFFDEDNDDDGKDDKDGDVDDEGDDHSMIHKMLVMKMTKLNLMNMRFINRAKNRGFCGLFVLDIKDVEVKESDKGEEKVTDAAKEEDEKTLEAKDDAKKTKLPPSSSSLSVSLDFVELRVAKLEKDMSELKIVDQFSKALAVLQSYVSTVVDSYLDTKVKDVFKKELQKHMAYLIHKYSLQHLPELTKKLTPIAEQEYEKSPSEILKIKKEQDKSQKNPQFTIKSTDKVALEEYDLKSTLYQSMHANKSFNKNPANHRLYHALIEALIEDENAIDKGTKRRRTKEFESSKKPSFTKETTKGEALTKGSKTGKSALENELVEERITEVSKFSKQNVYSTKAILGVKSVSVKKLHGYGHLEEMVVKRADQQLYKFKEVDTPMVEKSKLDVDLKGKEVDPTCYRGTIGSLMYLTASRPNLVFIDSCIALTAFADADHAAKIPEEVHMAVCSSGDRSYQIDVKQSKLRRREIMPYLRFTKLIINHLLSQHKSLAMLKHLYINKIKDKGVLSRLKFVRTGEDFQEYGRAIPETMLTEELKQSEACQTFLAMSNGLIPLKKTKGKWSKKKKAKITPTKKSSISDDDNIISEQDVALELGKSMSLTEAEAEEAARHVHETHEWLVTKSLDQSQKMKGIQTLTAEEQLDGDTIQALKANRKISRSHSHTRGSSEGVGVSLEVLDESTCIFTISSEGIGIKSGIPDEVKGSSKAKVNFAINWGSENKSDYSKEEKVDKEEIEWLTTDEEEEKQDDEDDDRSFDIQKTDDDEETDDEYVYDDDYVHNNVDEEMKDAEVVVTRKDDNEVSDAAKVDAKKIEEVKGDYKKADFTPTSSSISVSSGFDNQFLNLSSDISLVGTLKDSSDVEINSLLDTKIQQEVPLIQVSKLEKDVKELKQVDNSSAILASIRSQKDILLKMMMAFKSYEKHPTHKDLYDALIKSLFMDEDDMDKEAAAMGKEKNRLRKDSQPSKISFASKESSKGNTPPKSSTSDKSVTREEPNEEHVHDMSLDVKKNIADEMGNANKHPDGEATQKNDCSTQVIHLDGEVIVDLVVALRMFTRSLIIKKIVEDVQLGVESYQKKLNITKPQKDFLRIFAKELYTPSFEPPGVIYDDLSNQKRLMRADEVYKFSDGMLKKVYDTLHHRLRNFRLGYNKDMPKRKWSDLDKRRSGIMVDLIDQKILEKQILKNLER</sequence>
<accession>A0A6L2P4W0</accession>
<reference evidence="2" key="1">
    <citation type="journal article" date="2019" name="Sci. Rep.">
        <title>Draft genome of Tanacetum cinerariifolium, the natural source of mosquito coil.</title>
        <authorList>
            <person name="Yamashiro T."/>
            <person name="Shiraishi A."/>
            <person name="Satake H."/>
            <person name="Nakayama K."/>
        </authorList>
    </citation>
    <scope>NUCLEOTIDE SEQUENCE</scope>
</reference>
<feature type="compositionally biased region" description="Basic and acidic residues" evidence="1">
    <location>
        <begin position="1254"/>
        <end position="1266"/>
    </location>
</feature>
<feature type="compositionally biased region" description="Basic and acidic residues" evidence="1">
    <location>
        <begin position="380"/>
        <end position="406"/>
    </location>
</feature>
<feature type="region of interest" description="Disordered" evidence="1">
    <location>
        <begin position="141"/>
        <end position="163"/>
    </location>
</feature>
<feature type="region of interest" description="Disordered" evidence="1">
    <location>
        <begin position="585"/>
        <end position="618"/>
    </location>
</feature>
<feature type="compositionally biased region" description="Polar residues" evidence="1">
    <location>
        <begin position="1267"/>
        <end position="1291"/>
    </location>
</feature>
<feature type="compositionally biased region" description="Low complexity" evidence="1">
    <location>
        <begin position="243"/>
        <end position="254"/>
    </location>
</feature>
<feature type="compositionally biased region" description="Acidic residues" evidence="1">
    <location>
        <begin position="1037"/>
        <end position="1058"/>
    </location>
</feature>
<dbReference type="EMBL" id="BKCJ010010609">
    <property type="protein sequence ID" value="GEU92352.1"/>
    <property type="molecule type" value="Genomic_DNA"/>
</dbReference>
<feature type="region of interest" description="Disordered" evidence="1">
    <location>
        <begin position="1026"/>
        <end position="1076"/>
    </location>
</feature>
<feature type="region of interest" description="Disordered" evidence="1">
    <location>
        <begin position="210"/>
        <end position="266"/>
    </location>
</feature>
<gene>
    <name evidence="2" type="ORF">Tci_064330</name>
</gene>
<feature type="compositionally biased region" description="Basic and acidic residues" evidence="1">
    <location>
        <begin position="1026"/>
        <end position="1036"/>
    </location>
</feature>
<evidence type="ECO:0000313" key="2">
    <source>
        <dbReference type="EMBL" id="GEU92352.1"/>
    </source>
</evidence>
<feature type="compositionally biased region" description="Acidic residues" evidence="1">
    <location>
        <begin position="309"/>
        <end position="331"/>
    </location>
</feature>